<feature type="signal peptide" evidence="1">
    <location>
        <begin position="1"/>
        <end position="19"/>
    </location>
</feature>
<dbReference type="InterPro" id="IPR013108">
    <property type="entry name" value="Amidohydro_3"/>
</dbReference>
<dbReference type="SUPFAM" id="SSF51338">
    <property type="entry name" value="Composite domain of metallo-dependent hydrolases"/>
    <property type="match status" value="1"/>
</dbReference>
<evidence type="ECO:0000259" key="2">
    <source>
        <dbReference type="Pfam" id="PF07969"/>
    </source>
</evidence>
<dbReference type="KEGG" id="chk:D4L85_07600"/>
<protein>
    <submittedName>
        <fullName evidence="3">Amidohydrolase</fullName>
    </submittedName>
</protein>
<keyword evidence="1" id="KW-0732">Signal</keyword>
<dbReference type="RefSeq" id="WP_119753763.1">
    <property type="nucleotide sequence ID" value="NZ_CP032382.1"/>
</dbReference>
<dbReference type="Gene3D" id="2.30.40.10">
    <property type="entry name" value="Urease, subunit C, domain 1"/>
    <property type="match status" value="1"/>
</dbReference>
<sequence length="569" mass="61554">MHRLFFLLALAIAGGALQAQTKASQKILFNGKIFTANPNQPVAEAVALSGDKIIAVGSMVDVQKALKGETTQIDLQGKFLLPGLIDSHNHALSGGKSLSAANVGDVWLATLQLAAYAENILKTRKGMRGDVILIEGMHSATWAHLNELDALFNGDGYRKQPVVLRGSDGHTAWVNRVMLQRAGVNRAFITSLNESERPFFGVDEKGEPTGRISEDGFNTIRKVLPASAVDAYEAARAGVQHLNSLGITAWLDPATGSTGNGAQNSDLQLYEKLSLKKNLTAHVAATVVADGDGDIQKQIDVLKALQMHFNTVKDLSVLGFKIFADGVLEYPTQTAAVSIPYKNSGRQGSLMFEPGKFKNFVAKADQQQLLVHVHAIGDRAVTEALNAFAYARAANGNNRLSHFITHLQLVVPSDFKRFAALNVLASYQLLWATADTYTVELVKPYIDSTLFAVHYPAKSMLDQGAVIAGASDWPVSSANPFEAIYVAETRLGKLGVLNPRESMPRAEMLKAYTINAAKVLWNTTIGSIEPGKQADLVLVDRDVLTVSAEDVKTTQVLWTMFGGEIVYKK</sequence>
<dbReference type="PANTHER" id="PTHR22642:SF2">
    <property type="entry name" value="PROTEIN LONG AFTER FAR-RED 3"/>
    <property type="match status" value="1"/>
</dbReference>
<reference evidence="4" key="1">
    <citation type="submission" date="2018-09" db="EMBL/GenBank/DDBJ databases">
        <title>Chryseolinea sp. KIS68-18 isolated from soil.</title>
        <authorList>
            <person name="Weon H.-Y."/>
            <person name="Kwon S.-W."/>
            <person name="Lee S.A."/>
        </authorList>
    </citation>
    <scope>NUCLEOTIDE SEQUENCE [LARGE SCALE GENOMIC DNA]</scope>
    <source>
        <strain evidence="4">KIS68-18</strain>
    </source>
</reference>
<keyword evidence="4" id="KW-1185">Reference proteome</keyword>
<dbReference type="SUPFAM" id="SSF51556">
    <property type="entry name" value="Metallo-dependent hydrolases"/>
    <property type="match status" value="1"/>
</dbReference>
<dbReference type="Gene3D" id="3.10.310.70">
    <property type="match status" value="1"/>
</dbReference>
<dbReference type="InterPro" id="IPR032466">
    <property type="entry name" value="Metal_Hydrolase"/>
</dbReference>
<dbReference type="Pfam" id="PF07969">
    <property type="entry name" value="Amidohydro_3"/>
    <property type="match status" value="1"/>
</dbReference>
<dbReference type="GO" id="GO:0016810">
    <property type="term" value="F:hydrolase activity, acting on carbon-nitrogen (but not peptide) bonds"/>
    <property type="evidence" value="ECO:0007669"/>
    <property type="project" value="InterPro"/>
</dbReference>
<dbReference type="PANTHER" id="PTHR22642">
    <property type="entry name" value="IMIDAZOLONEPROPIONASE"/>
    <property type="match status" value="1"/>
</dbReference>
<dbReference type="InterPro" id="IPR011059">
    <property type="entry name" value="Metal-dep_hydrolase_composite"/>
</dbReference>
<feature type="domain" description="Amidohydrolase 3" evidence="2">
    <location>
        <begin position="73"/>
        <end position="567"/>
    </location>
</feature>
<evidence type="ECO:0000313" key="3">
    <source>
        <dbReference type="EMBL" id="AYB30452.1"/>
    </source>
</evidence>
<dbReference type="AlphaFoldDB" id="A0A385SHT2"/>
<gene>
    <name evidence="3" type="ORF">D4L85_07600</name>
</gene>
<dbReference type="CDD" id="cd01300">
    <property type="entry name" value="YtcJ_like"/>
    <property type="match status" value="1"/>
</dbReference>
<dbReference type="InterPro" id="IPR033932">
    <property type="entry name" value="YtcJ-like"/>
</dbReference>
<name>A0A385SHT2_9BACT</name>
<proteinExistence type="predicted"/>
<evidence type="ECO:0000256" key="1">
    <source>
        <dbReference type="SAM" id="SignalP"/>
    </source>
</evidence>
<dbReference type="EMBL" id="CP032382">
    <property type="protein sequence ID" value="AYB30452.1"/>
    <property type="molecule type" value="Genomic_DNA"/>
</dbReference>
<accession>A0A385SHT2</accession>
<organism evidence="3 4">
    <name type="scientific">Chryseolinea soli</name>
    <dbReference type="NCBI Taxonomy" id="2321403"/>
    <lineage>
        <taxon>Bacteria</taxon>
        <taxon>Pseudomonadati</taxon>
        <taxon>Bacteroidota</taxon>
        <taxon>Cytophagia</taxon>
        <taxon>Cytophagales</taxon>
        <taxon>Fulvivirgaceae</taxon>
        <taxon>Chryseolinea</taxon>
    </lineage>
</organism>
<feature type="chain" id="PRO_5017481130" evidence="1">
    <location>
        <begin position="20"/>
        <end position="569"/>
    </location>
</feature>
<evidence type="ECO:0000313" key="4">
    <source>
        <dbReference type="Proteomes" id="UP000266183"/>
    </source>
</evidence>
<keyword evidence="3" id="KW-0378">Hydrolase</keyword>
<dbReference type="Proteomes" id="UP000266183">
    <property type="component" value="Chromosome"/>
</dbReference>
<dbReference type="Gene3D" id="3.20.20.140">
    <property type="entry name" value="Metal-dependent hydrolases"/>
    <property type="match status" value="1"/>
</dbReference>
<dbReference type="OrthoDB" id="9767366at2"/>